<dbReference type="InterPro" id="IPR010339">
    <property type="entry name" value="TIP49_P-loop"/>
</dbReference>
<dbReference type="EMBL" id="LAZR01030175">
    <property type="protein sequence ID" value="KKL57414.1"/>
    <property type="molecule type" value="Genomic_DNA"/>
</dbReference>
<dbReference type="GO" id="GO:0005524">
    <property type="term" value="F:ATP binding"/>
    <property type="evidence" value="ECO:0007669"/>
    <property type="project" value="InterPro"/>
</dbReference>
<evidence type="ECO:0000259" key="1">
    <source>
        <dbReference type="SMART" id="SM00382"/>
    </source>
</evidence>
<sequence>MMQLYEKYRPTTLDDVLGQAKAVKIIQRLIQGGISGRAFWIAGSSGTGKTTLARIIADSIADSWFTTEFDSADSLSVSAIDNIERDMHYYATGKGGRAYIVNEAHGLRKPVIRRLLGLLERIPNHVVFIFTTTKQGESKLFEDSIDSNPLLSRCIKIELTNQGLSKVFAEHTRRIATKENLNGKPPQSYIKLAARCKNNCRMMLQEIQSGVML</sequence>
<dbReference type="PANTHER" id="PTHR11669:SF0">
    <property type="entry name" value="PROTEIN STICHEL-LIKE 2"/>
    <property type="match status" value="1"/>
</dbReference>
<dbReference type="PANTHER" id="PTHR11669">
    <property type="entry name" value="REPLICATION FACTOR C / DNA POLYMERASE III GAMMA-TAU SUBUNIT"/>
    <property type="match status" value="1"/>
</dbReference>
<proteinExistence type="predicted"/>
<dbReference type="InterPro" id="IPR027417">
    <property type="entry name" value="P-loop_NTPase"/>
</dbReference>
<dbReference type="SMART" id="SM00382">
    <property type="entry name" value="AAA"/>
    <property type="match status" value="1"/>
</dbReference>
<organism evidence="2">
    <name type="scientific">marine sediment metagenome</name>
    <dbReference type="NCBI Taxonomy" id="412755"/>
    <lineage>
        <taxon>unclassified sequences</taxon>
        <taxon>metagenomes</taxon>
        <taxon>ecological metagenomes</taxon>
    </lineage>
</organism>
<name>A0A0F9D769_9ZZZZ</name>
<dbReference type="InterPro" id="IPR050238">
    <property type="entry name" value="DNA_Rep/Repair_Clamp_Loader"/>
</dbReference>
<dbReference type="SUPFAM" id="SSF52540">
    <property type="entry name" value="P-loop containing nucleoside triphosphate hydrolases"/>
    <property type="match status" value="1"/>
</dbReference>
<accession>A0A0F9D769</accession>
<dbReference type="Gene3D" id="3.40.50.300">
    <property type="entry name" value="P-loop containing nucleotide triphosphate hydrolases"/>
    <property type="match status" value="1"/>
</dbReference>
<dbReference type="CDD" id="cd00009">
    <property type="entry name" value="AAA"/>
    <property type="match status" value="1"/>
</dbReference>
<reference evidence="2" key="1">
    <citation type="journal article" date="2015" name="Nature">
        <title>Complex archaea that bridge the gap between prokaryotes and eukaryotes.</title>
        <authorList>
            <person name="Spang A."/>
            <person name="Saw J.H."/>
            <person name="Jorgensen S.L."/>
            <person name="Zaremba-Niedzwiedzka K."/>
            <person name="Martijn J."/>
            <person name="Lind A.E."/>
            <person name="van Eijk R."/>
            <person name="Schleper C."/>
            <person name="Guy L."/>
            <person name="Ettema T.J."/>
        </authorList>
    </citation>
    <scope>NUCLEOTIDE SEQUENCE</scope>
</reference>
<dbReference type="Pfam" id="PF06068">
    <property type="entry name" value="TIP49"/>
    <property type="match status" value="1"/>
</dbReference>
<dbReference type="GO" id="GO:0006261">
    <property type="term" value="P:DNA-templated DNA replication"/>
    <property type="evidence" value="ECO:0007669"/>
    <property type="project" value="TreeGrafter"/>
</dbReference>
<gene>
    <name evidence="2" type="ORF">LCGC14_2235660</name>
</gene>
<evidence type="ECO:0000313" key="2">
    <source>
        <dbReference type="EMBL" id="KKL57414.1"/>
    </source>
</evidence>
<feature type="domain" description="AAA+ ATPase" evidence="1">
    <location>
        <begin position="35"/>
        <end position="163"/>
    </location>
</feature>
<protein>
    <recommendedName>
        <fullName evidence="1">AAA+ ATPase domain-containing protein</fullName>
    </recommendedName>
</protein>
<comment type="caution">
    <text evidence="2">The sequence shown here is derived from an EMBL/GenBank/DDBJ whole genome shotgun (WGS) entry which is preliminary data.</text>
</comment>
<dbReference type="InterPro" id="IPR003593">
    <property type="entry name" value="AAA+_ATPase"/>
</dbReference>
<dbReference type="AlphaFoldDB" id="A0A0F9D769"/>